<evidence type="ECO:0000313" key="1">
    <source>
        <dbReference type="EMBL" id="MED6158075.1"/>
    </source>
</evidence>
<evidence type="ECO:0000313" key="2">
    <source>
        <dbReference type="Proteomes" id="UP001341840"/>
    </source>
</evidence>
<proteinExistence type="predicted"/>
<dbReference type="PANTHER" id="PTHR33144">
    <property type="entry name" value="OS10G0409366 PROTEIN-RELATED"/>
    <property type="match status" value="1"/>
</dbReference>
<accession>A0ABU6UCA9</accession>
<protein>
    <submittedName>
        <fullName evidence="1">Uncharacterized protein</fullName>
    </submittedName>
</protein>
<dbReference type="PANTHER" id="PTHR33144:SF45">
    <property type="entry name" value="TRANSPOSASE TNP1_EN_SPM-LIKE DOMAIN-CONTAINING PROTEIN"/>
    <property type="match status" value="1"/>
</dbReference>
<name>A0ABU6UCA9_9FABA</name>
<reference evidence="1 2" key="1">
    <citation type="journal article" date="2023" name="Plants (Basel)">
        <title>Bridging the Gap: Combining Genomics and Transcriptomics Approaches to Understand Stylosanthes scabra, an Orphan Legume from the Brazilian Caatinga.</title>
        <authorList>
            <person name="Ferreira-Neto J.R.C."/>
            <person name="da Silva M.D."/>
            <person name="Binneck E."/>
            <person name="de Melo N.F."/>
            <person name="da Silva R.H."/>
            <person name="de Melo A.L.T.M."/>
            <person name="Pandolfi V."/>
            <person name="Bustamante F.O."/>
            <person name="Brasileiro-Vidal A.C."/>
            <person name="Benko-Iseppon A.M."/>
        </authorList>
    </citation>
    <scope>NUCLEOTIDE SEQUENCE [LARGE SCALE GENOMIC DNA]</scope>
    <source>
        <tissue evidence="1">Leaves</tissue>
    </source>
</reference>
<gene>
    <name evidence="1" type="ORF">PIB30_029269</name>
</gene>
<dbReference type="Proteomes" id="UP001341840">
    <property type="component" value="Unassembled WGS sequence"/>
</dbReference>
<organism evidence="1 2">
    <name type="scientific">Stylosanthes scabra</name>
    <dbReference type="NCBI Taxonomy" id="79078"/>
    <lineage>
        <taxon>Eukaryota</taxon>
        <taxon>Viridiplantae</taxon>
        <taxon>Streptophyta</taxon>
        <taxon>Embryophyta</taxon>
        <taxon>Tracheophyta</taxon>
        <taxon>Spermatophyta</taxon>
        <taxon>Magnoliopsida</taxon>
        <taxon>eudicotyledons</taxon>
        <taxon>Gunneridae</taxon>
        <taxon>Pentapetalae</taxon>
        <taxon>rosids</taxon>
        <taxon>fabids</taxon>
        <taxon>Fabales</taxon>
        <taxon>Fabaceae</taxon>
        <taxon>Papilionoideae</taxon>
        <taxon>50 kb inversion clade</taxon>
        <taxon>dalbergioids sensu lato</taxon>
        <taxon>Dalbergieae</taxon>
        <taxon>Pterocarpus clade</taxon>
        <taxon>Stylosanthes</taxon>
    </lineage>
</organism>
<comment type="caution">
    <text evidence="1">The sequence shown here is derived from an EMBL/GenBank/DDBJ whole genome shotgun (WGS) entry which is preliminary data.</text>
</comment>
<keyword evidence="2" id="KW-1185">Reference proteome</keyword>
<dbReference type="EMBL" id="JASCZI010120947">
    <property type="protein sequence ID" value="MED6158075.1"/>
    <property type="molecule type" value="Genomic_DNA"/>
</dbReference>
<sequence length="161" mass="18929">MWRDTRGNLFNKFYDDTNSIDENFKHRYPEEIDQEDWKAFLEYCFEEETLEKYRKNTENHSKQLYTHIGESKSMARRREEEKVGMNLQRSCLRMIHLHKFLGRNIQDEYVVYVLDRVLPYSLGQGDDLPPEIASDMNALGSGMTISDIGPSSDNLDILSPP</sequence>